<dbReference type="AlphaFoldDB" id="A0A370BGA0"/>
<organism evidence="2 3">
    <name type="scientific">Streptomyces corynorhini</name>
    <dbReference type="NCBI Taxonomy" id="2282652"/>
    <lineage>
        <taxon>Bacteria</taxon>
        <taxon>Bacillati</taxon>
        <taxon>Actinomycetota</taxon>
        <taxon>Actinomycetes</taxon>
        <taxon>Kitasatosporales</taxon>
        <taxon>Streptomycetaceae</taxon>
        <taxon>Streptomyces</taxon>
    </lineage>
</organism>
<gene>
    <name evidence="2" type="ORF">DVH02_07860</name>
</gene>
<reference evidence="2 3" key="1">
    <citation type="submission" date="2018-07" db="EMBL/GenBank/DDBJ databases">
        <title>Streptomyces species from bats.</title>
        <authorList>
            <person name="Dunlap C."/>
        </authorList>
    </citation>
    <scope>NUCLEOTIDE SEQUENCE [LARGE SCALE GENOMIC DNA]</scope>
    <source>
        <strain evidence="2 3">AC230</strain>
    </source>
</reference>
<comment type="caution">
    <text evidence="2">The sequence shown here is derived from an EMBL/GenBank/DDBJ whole genome shotgun (WGS) entry which is preliminary data.</text>
</comment>
<sequence>MSDPHGAPTRPYRLPRPASSGPRARKAIAGWLSLTAKDPDIPLRDWKERRPAMLPTGRRFDAVKMHPNLVHAALGSTAADGVRAGLAAALDGPVICHPGVWYYALVPPQTTESWKSPHAAVLGRGAWLGVPRTEGVSRRVADPYWATPLESPDRLCVPDAVAVILHAGAVRLEDPARPHAHAWRSLLDHLTTCPSCTSGDLCDEGAVLRRAERAAR</sequence>
<feature type="region of interest" description="Disordered" evidence="1">
    <location>
        <begin position="1"/>
        <end position="23"/>
    </location>
</feature>
<evidence type="ECO:0000256" key="1">
    <source>
        <dbReference type="SAM" id="MobiDB-lite"/>
    </source>
</evidence>
<dbReference type="Proteomes" id="UP000253741">
    <property type="component" value="Unassembled WGS sequence"/>
</dbReference>
<dbReference type="RefSeq" id="WP_114622985.1">
    <property type="nucleotide sequence ID" value="NZ_QQNA01000049.1"/>
</dbReference>
<dbReference type="EMBL" id="QQNA01000049">
    <property type="protein sequence ID" value="RDG38696.1"/>
    <property type="molecule type" value="Genomic_DNA"/>
</dbReference>
<dbReference type="OrthoDB" id="4232363at2"/>
<protein>
    <submittedName>
        <fullName evidence="2">Uncharacterized protein</fullName>
    </submittedName>
</protein>
<evidence type="ECO:0000313" key="3">
    <source>
        <dbReference type="Proteomes" id="UP000253741"/>
    </source>
</evidence>
<evidence type="ECO:0000313" key="2">
    <source>
        <dbReference type="EMBL" id="RDG38696.1"/>
    </source>
</evidence>
<name>A0A370BGA0_9ACTN</name>
<accession>A0A370BGA0</accession>
<keyword evidence="3" id="KW-1185">Reference proteome</keyword>
<proteinExistence type="predicted"/>